<name>A0ABC8SB77_9AQUA</name>
<feature type="region of interest" description="Disordered" evidence="1">
    <location>
        <begin position="142"/>
        <end position="165"/>
    </location>
</feature>
<evidence type="ECO:0000256" key="1">
    <source>
        <dbReference type="SAM" id="MobiDB-lite"/>
    </source>
</evidence>
<dbReference type="Proteomes" id="UP001642360">
    <property type="component" value="Unassembled WGS sequence"/>
</dbReference>
<accession>A0ABC8SB77</accession>
<comment type="caution">
    <text evidence="2">The sequence shown here is derived from an EMBL/GenBank/DDBJ whole genome shotgun (WGS) entry which is preliminary data.</text>
</comment>
<sequence length="165" mass="18189">MTRKARNRKKSLCEKSMQVVVNIIKLSSFYVAGLNLGSNGGVPEGNIAVLNAPVQPSNALPSSQQSISQRLQEPELGSKSFTYLTGSDEGERSSYMVCGTNNNDSRFSDYIKRFHDGNMNELNTASTNGKVSEYIRRFHEKNPYDSMKGSKGLPFILPPPPPQAK</sequence>
<proteinExistence type="predicted"/>
<gene>
    <name evidence="2" type="ORF">ILEXP_LOCUS22776</name>
</gene>
<reference evidence="2 3" key="1">
    <citation type="submission" date="2024-02" db="EMBL/GenBank/DDBJ databases">
        <authorList>
            <person name="Vignale AGUSTIN F."/>
            <person name="Sosa J E."/>
            <person name="Modenutti C."/>
        </authorList>
    </citation>
    <scope>NUCLEOTIDE SEQUENCE [LARGE SCALE GENOMIC DNA]</scope>
</reference>
<protein>
    <submittedName>
        <fullName evidence="2">Uncharacterized protein</fullName>
    </submittedName>
</protein>
<evidence type="ECO:0000313" key="3">
    <source>
        <dbReference type="Proteomes" id="UP001642360"/>
    </source>
</evidence>
<dbReference type="EMBL" id="CAUOFW020002527">
    <property type="protein sequence ID" value="CAK9154458.1"/>
    <property type="molecule type" value="Genomic_DNA"/>
</dbReference>
<organism evidence="2 3">
    <name type="scientific">Ilex paraguariensis</name>
    <name type="common">yerba mate</name>
    <dbReference type="NCBI Taxonomy" id="185542"/>
    <lineage>
        <taxon>Eukaryota</taxon>
        <taxon>Viridiplantae</taxon>
        <taxon>Streptophyta</taxon>
        <taxon>Embryophyta</taxon>
        <taxon>Tracheophyta</taxon>
        <taxon>Spermatophyta</taxon>
        <taxon>Magnoliopsida</taxon>
        <taxon>eudicotyledons</taxon>
        <taxon>Gunneridae</taxon>
        <taxon>Pentapetalae</taxon>
        <taxon>asterids</taxon>
        <taxon>campanulids</taxon>
        <taxon>Aquifoliales</taxon>
        <taxon>Aquifoliaceae</taxon>
        <taxon>Ilex</taxon>
    </lineage>
</organism>
<keyword evidence="3" id="KW-1185">Reference proteome</keyword>
<feature type="compositionally biased region" description="Pro residues" evidence="1">
    <location>
        <begin position="156"/>
        <end position="165"/>
    </location>
</feature>
<evidence type="ECO:0000313" key="2">
    <source>
        <dbReference type="EMBL" id="CAK9154458.1"/>
    </source>
</evidence>
<dbReference type="AlphaFoldDB" id="A0ABC8SB77"/>